<dbReference type="InterPro" id="IPR002528">
    <property type="entry name" value="MATE_fam"/>
</dbReference>
<name>A0A7K1HDZ6_9BACT</name>
<dbReference type="CDD" id="cd13143">
    <property type="entry name" value="MATE_MepA_like"/>
    <property type="match status" value="1"/>
</dbReference>
<accession>A0A7K1HDZ6</accession>
<feature type="transmembrane region" description="Helical" evidence="10">
    <location>
        <begin position="398"/>
        <end position="417"/>
    </location>
</feature>
<feature type="transmembrane region" description="Helical" evidence="10">
    <location>
        <begin position="277"/>
        <end position="299"/>
    </location>
</feature>
<feature type="transmembrane region" description="Helical" evidence="10">
    <location>
        <begin position="423"/>
        <end position="442"/>
    </location>
</feature>
<dbReference type="GO" id="GO:0042910">
    <property type="term" value="F:xenobiotic transmembrane transporter activity"/>
    <property type="evidence" value="ECO:0007669"/>
    <property type="project" value="InterPro"/>
</dbReference>
<evidence type="ECO:0000256" key="5">
    <source>
        <dbReference type="ARBA" id="ARBA00022475"/>
    </source>
</evidence>
<feature type="transmembrane region" description="Helical" evidence="10">
    <location>
        <begin position="197"/>
        <end position="219"/>
    </location>
</feature>
<dbReference type="GO" id="GO:0015297">
    <property type="term" value="F:antiporter activity"/>
    <property type="evidence" value="ECO:0007669"/>
    <property type="project" value="InterPro"/>
</dbReference>
<keyword evidence="9" id="KW-0046">Antibiotic resistance</keyword>
<feature type="transmembrane region" description="Helical" evidence="10">
    <location>
        <begin position="240"/>
        <end position="265"/>
    </location>
</feature>
<evidence type="ECO:0000256" key="1">
    <source>
        <dbReference type="ARBA" id="ARBA00004651"/>
    </source>
</evidence>
<feature type="transmembrane region" description="Helical" evidence="10">
    <location>
        <begin position="366"/>
        <end position="386"/>
    </location>
</feature>
<dbReference type="InterPro" id="IPR045070">
    <property type="entry name" value="MATE_MepA-like"/>
</dbReference>
<evidence type="ECO:0000256" key="3">
    <source>
        <dbReference type="ARBA" id="ARBA00022106"/>
    </source>
</evidence>
<feature type="transmembrane region" description="Helical" evidence="10">
    <location>
        <begin position="169"/>
        <end position="191"/>
    </location>
</feature>
<protein>
    <recommendedName>
        <fullName evidence="3">Multidrug export protein MepA</fullName>
    </recommendedName>
</protein>
<evidence type="ECO:0000256" key="4">
    <source>
        <dbReference type="ARBA" id="ARBA00022448"/>
    </source>
</evidence>
<keyword evidence="8 10" id="KW-0472">Membrane</keyword>
<evidence type="ECO:0000313" key="12">
    <source>
        <dbReference type="Proteomes" id="UP000437446"/>
    </source>
</evidence>
<feature type="transmembrane region" description="Helical" evidence="10">
    <location>
        <begin position="95"/>
        <end position="117"/>
    </location>
</feature>
<feature type="transmembrane region" description="Helical" evidence="10">
    <location>
        <begin position="20"/>
        <end position="44"/>
    </location>
</feature>
<dbReference type="InterPro" id="IPR048279">
    <property type="entry name" value="MdtK-like"/>
</dbReference>
<dbReference type="PANTHER" id="PTHR43823">
    <property type="entry name" value="SPORULATION PROTEIN YKVU"/>
    <property type="match status" value="1"/>
</dbReference>
<keyword evidence="6 10" id="KW-0812">Transmembrane</keyword>
<sequence length="456" mass="49719">MKEKVIDFGNEKVSVLFRKLFFPTVLGMLSMSAVTTIDGIFVGHGVGSDGIAAVNICVPLLMVLMGVGLMIGAGCSVIASIYLSKRKIALARASITQAMLFVTLISVIVGALILVIPEKIAYMLGASEHLLPMAVDYLIWFSPSLLFELWIAVALFAMRLDGAPKLAMWCSIIAAVVNVVLDWLFIFPFGWGVMGAAFATSISCLAGASVAVVYLLFYARDTRLHTLRIDRKGLVFFARNIGVQCKIGSSALLGELTMAVLLFIGNHVFMRYLGDDGVGAFGVSCYYLPFVFMIGNAIAQSAQPIISYNFGTGSRERVHSALRVSLTAAFVCGIISTVAFILFPELLVGLFLRIDNTAARIAIEGFPYYSVGFIFFILNLSVIGYYQSIEQVKPAITFAVLRGFIFLLPCFMVLPEIMGIKGIWLALPLSEILTSLLIVIAFQTHSTKHYKEPIFK</sequence>
<comment type="similarity">
    <text evidence="2">Belongs to the multi antimicrobial extrusion (MATE) (TC 2.A.66.1) family. MepA subfamily.</text>
</comment>
<dbReference type="PANTHER" id="PTHR43823:SF3">
    <property type="entry name" value="MULTIDRUG EXPORT PROTEIN MEPA"/>
    <property type="match status" value="1"/>
</dbReference>
<evidence type="ECO:0000256" key="6">
    <source>
        <dbReference type="ARBA" id="ARBA00022692"/>
    </source>
</evidence>
<evidence type="ECO:0000256" key="9">
    <source>
        <dbReference type="ARBA" id="ARBA00023251"/>
    </source>
</evidence>
<dbReference type="Pfam" id="PF01554">
    <property type="entry name" value="MatE"/>
    <property type="match status" value="2"/>
</dbReference>
<organism evidence="11 12">
    <name type="scientific">Parabacteroides merdae</name>
    <dbReference type="NCBI Taxonomy" id="46503"/>
    <lineage>
        <taxon>Bacteria</taxon>
        <taxon>Pseudomonadati</taxon>
        <taxon>Bacteroidota</taxon>
        <taxon>Bacteroidia</taxon>
        <taxon>Bacteroidales</taxon>
        <taxon>Tannerellaceae</taxon>
        <taxon>Parabacteroides</taxon>
    </lineage>
</organism>
<proteinExistence type="inferred from homology"/>
<keyword evidence="7 10" id="KW-1133">Transmembrane helix</keyword>
<comment type="caution">
    <text evidence="11">The sequence shown here is derived from an EMBL/GenBank/DDBJ whole genome shotgun (WGS) entry which is preliminary data.</text>
</comment>
<evidence type="ECO:0000313" key="11">
    <source>
        <dbReference type="EMBL" id="MTU28792.1"/>
    </source>
</evidence>
<dbReference type="EMBL" id="WNCR01000002">
    <property type="protein sequence ID" value="MTU28792.1"/>
    <property type="molecule type" value="Genomic_DNA"/>
</dbReference>
<feature type="transmembrane region" description="Helical" evidence="10">
    <location>
        <begin position="50"/>
        <end position="83"/>
    </location>
</feature>
<feature type="transmembrane region" description="Helical" evidence="10">
    <location>
        <begin position="320"/>
        <end position="343"/>
    </location>
</feature>
<evidence type="ECO:0000256" key="8">
    <source>
        <dbReference type="ARBA" id="ARBA00023136"/>
    </source>
</evidence>
<dbReference type="RefSeq" id="WP_129943071.1">
    <property type="nucleotide sequence ID" value="NZ_RCYQ01000002.1"/>
</dbReference>
<keyword evidence="4" id="KW-0813">Transport</keyword>
<dbReference type="GO" id="GO:0046677">
    <property type="term" value="P:response to antibiotic"/>
    <property type="evidence" value="ECO:0007669"/>
    <property type="project" value="UniProtKB-KW"/>
</dbReference>
<evidence type="ECO:0000256" key="2">
    <source>
        <dbReference type="ARBA" id="ARBA00008417"/>
    </source>
</evidence>
<keyword evidence="5" id="KW-1003">Cell membrane</keyword>
<dbReference type="AlphaFoldDB" id="A0A7K1HDZ6"/>
<dbReference type="PIRSF" id="PIRSF006603">
    <property type="entry name" value="DinF"/>
    <property type="match status" value="1"/>
</dbReference>
<evidence type="ECO:0000256" key="7">
    <source>
        <dbReference type="ARBA" id="ARBA00022989"/>
    </source>
</evidence>
<comment type="subcellular location">
    <subcellularLocation>
        <location evidence="1">Cell membrane</location>
        <topology evidence="1">Multi-pass membrane protein</topology>
    </subcellularLocation>
</comment>
<evidence type="ECO:0000256" key="10">
    <source>
        <dbReference type="SAM" id="Phobius"/>
    </source>
</evidence>
<dbReference type="InterPro" id="IPR051327">
    <property type="entry name" value="MATE_MepA_subfamily"/>
</dbReference>
<dbReference type="Proteomes" id="UP000437446">
    <property type="component" value="Unassembled WGS sequence"/>
</dbReference>
<gene>
    <name evidence="11" type="ORF">GMD66_06090</name>
</gene>
<reference evidence="11 12" key="1">
    <citation type="journal article" date="2019" name="Nat. Med.">
        <title>A library of human gut bacterial isolates paired with longitudinal multiomics data enables mechanistic microbiome research.</title>
        <authorList>
            <person name="Poyet M."/>
            <person name="Groussin M."/>
            <person name="Gibbons S.M."/>
            <person name="Avila-Pacheco J."/>
            <person name="Jiang X."/>
            <person name="Kearney S.M."/>
            <person name="Perrotta A.R."/>
            <person name="Berdy B."/>
            <person name="Zhao S."/>
            <person name="Lieberman T.D."/>
            <person name="Swanson P.K."/>
            <person name="Smith M."/>
            <person name="Roesemann S."/>
            <person name="Alexander J.E."/>
            <person name="Rich S.A."/>
            <person name="Livny J."/>
            <person name="Vlamakis H."/>
            <person name="Clish C."/>
            <person name="Bullock K."/>
            <person name="Deik A."/>
            <person name="Scott J."/>
            <person name="Pierce K.A."/>
            <person name="Xavier R.J."/>
            <person name="Alm E.J."/>
        </authorList>
    </citation>
    <scope>NUCLEOTIDE SEQUENCE [LARGE SCALE GENOMIC DNA]</scope>
    <source>
        <strain evidence="11 12">BIOML-A25</strain>
    </source>
</reference>
<feature type="transmembrane region" description="Helical" evidence="10">
    <location>
        <begin position="137"/>
        <end position="157"/>
    </location>
</feature>
<dbReference type="GO" id="GO:0005886">
    <property type="term" value="C:plasma membrane"/>
    <property type="evidence" value="ECO:0007669"/>
    <property type="project" value="UniProtKB-SubCell"/>
</dbReference>